<gene>
    <name evidence="1" type="ORF">PC110_g22064</name>
</gene>
<dbReference type="Proteomes" id="UP000251314">
    <property type="component" value="Unassembled WGS sequence"/>
</dbReference>
<name>A0A329RAD2_9STRA</name>
<evidence type="ECO:0000313" key="1">
    <source>
        <dbReference type="EMBL" id="RAW21493.1"/>
    </source>
</evidence>
<comment type="caution">
    <text evidence="1">The sequence shown here is derived from an EMBL/GenBank/DDBJ whole genome shotgun (WGS) entry which is preliminary data.</text>
</comment>
<reference evidence="1 2" key="1">
    <citation type="submission" date="2018-01" db="EMBL/GenBank/DDBJ databases">
        <title>Draft genome of the strawberry crown rot pathogen Phytophthora cactorum.</title>
        <authorList>
            <person name="Armitage A.D."/>
            <person name="Lysoe E."/>
            <person name="Nellist C.F."/>
            <person name="Harrison R.J."/>
            <person name="Brurberg M.B."/>
        </authorList>
    </citation>
    <scope>NUCLEOTIDE SEQUENCE [LARGE SCALE GENOMIC DNA]</scope>
    <source>
        <strain evidence="1 2">10300</strain>
    </source>
</reference>
<dbReference type="EMBL" id="MJFZ01001730">
    <property type="protein sequence ID" value="RAW21493.1"/>
    <property type="molecule type" value="Genomic_DNA"/>
</dbReference>
<proteinExistence type="predicted"/>
<accession>A0A329RAD2</accession>
<keyword evidence="2" id="KW-1185">Reference proteome</keyword>
<evidence type="ECO:0000313" key="2">
    <source>
        <dbReference type="Proteomes" id="UP000251314"/>
    </source>
</evidence>
<dbReference type="AlphaFoldDB" id="A0A329RAD2"/>
<sequence>MSVQGQLLGGPAGAEAGEIECSVENFTNGAQVGAS</sequence>
<organism evidence="1 2">
    <name type="scientific">Phytophthora cactorum</name>
    <dbReference type="NCBI Taxonomy" id="29920"/>
    <lineage>
        <taxon>Eukaryota</taxon>
        <taxon>Sar</taxon>
        <taxon>Stramenopiles</taxon>
        <taxon>Oomycota</taxon>
        <taxon>Peronosporomycetes</taxon>
        <taxon>Peronosporales</taxon>
        <taxon>Peronosporaceae</taxon>
        <taxon>Phytophthora</taxon>
    </lineage>
</organism>
<dbReference type="VEuPathDB" id="FungiDB:PC110_g22064"/>
<protein>
    <submittedName>
        <fullName evidence="1">Uncharacterized protein</fullName>
    </submittedName>
</protein>